<reference evidence="1" key="2">
    <citation type="submission" date="2020-09" db="EMBL/GenBank/DDBJ databases">
        <authorList>
            <person name="Sun Q."/>
            <person name="Zhou Y."/>
        </authorList>
    </citation>
    <scope>NUCLEOTIDE SEQUENCE</scope>
    <source>
        <strain evidence="1">CGMCC 4.7679</strain>
    </source>
</reference>
<organism evidence="1 2">
    <name type="scientific">Amycolatopsis bartoniae</name>
    <dbReference type="NCBI Taxonomy" id="941986"/>
    <lineage>
        <taxon>Bacteria</taxon>
        <taxon>Bacillati</taxon>
        <taxon>Actinomycetota</taxon>
        <taxon>Actinomycetes</taxon>
        <taxon>Pseudonocardiales</taxon>
        <taxon>Pseudonocardiaceae</taxon>
        <taxon>Amycolatopsis</taxon>
    </lineage>
</organism>
<dbReference type="AlphaFoldDB" id="A0A8H9M2N7"/>
<dbReference type="EMBL" id="BNAV01000001">
    <property type="protein sequence ID" value="GHF32360.1"/>
    <property type="molecule type" value="Genomic_DNA"/>
</dbReference>
<proteinExistence type="predicted"/>
<sequence length="108" mass="11190">MHLPRLTQRNVALARAAWGLTLAGCARSDSGSAATRKVAALLAARHLAQSALVLRLPRSSLARRAWLADVAHGGSAVVAALVSERWRRLAVTDAVIAFAWAGASGGAV</sequence>
<dbReference type="RefSeq" id="WP_145933591.1">
    <property type="nucleotide sequence ID" value="NZ_BNAV01000001.1"/>
</dbReference>
<accession>A0A8H9M2N7</accession>
<name>A0A8H9M2N7_9PSEU</name>
<protein>
    <submittedName>
        <fullName evidence="1">Uncharacterized protein</fullName>
    </submittedName>
</protein>
<dbReference type="Proteomes" id="UP000658656">
    <property type="component" value="Unassembled WGS sequence"/>
</dbReference>
<comment type="caution">
    <text evidence="1">The sequence shown here is derived from an EMBL/GenBank/DDBJ whole genome shotgun (WGS) entry which is preliminary data.</text>
</comment>
<evidence type="ECO:0000313" key="2">
    <source>
        <dbReference type="Proteomes" id="UP000658656"/>
    </source>
</evidence>
<evidence type="ECO:0000313" key="1">
    <source>
        <dbReference type="EMBL" id="GHF32360.1"/>
    </source>
</evidence>
<reference evidence="1" key="1">
    <citation type="journal article" date="2014" name="Int. J. Syst. Evol. Microbiol.">
        <title>Complete genome sequence of Corynebacterium casei LMG S-19264T (=DSM 44701T), isolated from a smear-ripened cheese.</title>
        <authorList>
            <consortium name="US DOE Joint Genome Institute (JGI-PGF)"/>
            <person name="Walter F."/>
            <person name="Albersmeier A."/>
            <person name="Kalinowski J."/>
            <person name="Ruckert C."/>
        </authorList>
    </citation>
    <scope>NUCLEOTIDE SEQUENCE</scope>
    <source>
        <strain evidence="1">CGMCC 4.7679</strain>
    </source>
</reference>
<gene>
    <name evidence="1" type="ORF">GCM10017566_01100</name>
</gene>
<keyword evidence="2" id="KW-1185">Reference proteome</keyword>